<proteinExistence type="predicted"/>
<dbReference type="RefSeq" id="WP_075316699.1">
    <property type="nucleotide sequence ID" value="NZ_JAAZTS010000016.1"/>
</dbReference>
<keyword evidence="2" id="KW-1185">Reference proteome</keyword>
<dbReference type="Proteomes" id="UP000698924">
    <property type="component" value="Unassembled WGS sequence"/>
</dbReference>
<evidence type="ECO:0000313" key="1">
    <source>
        <dbReference type="EMBL" id="MBM6858045.1"/>
    </source>
</evidence>
<comment type="caution">
    <text evidence="1">The sequence shown here is derived from an EMBL/GenBank/DDBJ whole genome shotgun (WGS) entry which is preliminary data.</text>
</comment>
<gene>
    <name evidence="1" type="ORF">H6D15_10615</name>
</gene>
<dbReference type="EMBL" id="JACJMO010000016">
    <property type="protein sequence ID" value="MBM6858045.1"/>
    <property type="molecule type" value="Genomic_DNA"/>
</dbReference>
<name>A0AA41DCI9_9BACT</name>
<dbReference type="AlphaFoldDB" id="A0AA41DCI9"/>
<evidence type="ECO:0000313" key="2">
    <source>
        <dbReference type="Proteomes" id="UP000698924"/>
    </source>
</evidence>
<organism evidence="1 2">
    <name type="scientific">Caecibacteroides pullorum</name>
    <dbReference type="NCBI Taxonomy" id="2725562"/>
    <lineage>
        <taxon>Bacteria</taxon>
        <taxon>Pseudomonadati</taxon>
        <taxon>Bacteroidota</taxon>
        <taxon>Bacteroidia</taxon>
        <taxon>Bacteroidales</taxon>
        <taxon>Bacteroidaceae</taxon>
        <taxon>Caecibacteroides</taxon>
    </lineage>
</organism>
<sequence length="127" mass="14541">MSYAADIESIFNPCNLDEDCSYIAHLLSPYEKLIVARMDAGDYTCAVTVFLEILETLTRHFVADEHYTYFDDMYSPEYVCDGIMQAMNRRIEQGLFPIAEQARLKAGLEQVKQSEACQDYGVLLMML</sequence>
<accession>A0AA41DCI9</accession>
<protein>
    <submittedName>
        <fullName evidence="1">Uncharacterized protein</fullName>
    </submittedName>
</protein>
<reference evidence="1 2" key="1">
    <citation type="journal article" date="2021" name="Sci. Rep.">
        <title>The distribution of antibiotic resistance genes in chicken gut microbiota commensals.</title>
        <authorList>
            <person name="Juricova H."/>
            <person name="Matiasovicova J."/>
            <person name="Kubasova T."/>
            <person name="Cejkova D."/>
            <person name="Rychlik I."/>
        </authorList>
    </citation>
    <scope>NUCLEOTIDE SEQUENCE [LARGE SCALE GENOMIC DNA]</scope>
    <source>
        <strain evidence="1 2">An421</strain>
    </source>
</reference>